<organism evidence="9 10">
    <name type="scientific">Zoogloea ramigera</name>
    <dbReference type="NCBI Taxonomy" id="350"/>
    <lineage>
        <taxon>Bacteria</taxon>
        <taxon>Pseudomonadati</taxon>
        <taxon>Pseudomonadota</taxon>
        <taxon>Betaproteobacteria</taxon>
        <taxon>Rhodocyclales</taxon>
        <taxon>Zoogloeaceae</taxon>
        <taxon>Zoogloea</taxon>
    </lineage>
</organism>
<dbReference type="RefSeq" id="WP_141351718.1">
    <property type="nucleotide sequence ID" value="NZ_BJNV01000030.1"/>
</dbReference>
<dbReference type="GO" id="GO:0035529">
    <property type="term" value="F:NADH pyrophosphatase activity"/>
    <property type="evidence" value="ECO:0007669"/>
    <property type="project" value="TreeGrafter"/>
</dbReference>
<keyword evidence="5" id="KW-0378">Hydrolase</keyword>
<name>A0A4Y4CSI8_ZOORA</name>
<evidence type="ECO:0000256" key="6">
    <source>
        <dbReference type="ARBA" id="ARBA00022842"/>
    </source>
</evidence>
<dbReference type="PANTHER" id="PTHR42904">
    <property type="entry name" value="NUDIX HYDROLASE, NUDC SUBFAMILY"/>
    <property type="match status" value="1"/>
</dbReference>
<dbReference type="InterPro" id="IPR015797">
    <property type="entry name" value="NUDIX_hydrolase-like_dom_sf"/>
</dbReference>
<dbReference type="PROSITE" id="PS51462">
    <property type="entry name" value="NUDIX"/>
    <property type="match status" value="1"/>
</dbReference>
<evidence type="ECO:0000256" key="3">
    <source>
        <dbReference type="ARBA" id="ARBA00009595"/>
    </source>
</evidence>
<evidence type="ECO:0000256" key="4">
    <source>
        <dbReference type="ARBA" id="ARBA00022723"/>
    </source>
</evidence>
<dbReference type="Proteomes" id="UP000318422">
    <property type="component" value="Unassembled WGS sequence"/>
</dbReference>
<dbReference type="Gene3D" id="3.90.79.10">
    <property type="entry name" value="Nucleoside Triphosphate Pyrophosphohydrolase"/>
    <property type="match status" value="1"/>
</dbReference>
<comment type="cofactor">
    <cofactor evidence="1">
        <name>Mg(2+)</name>
        <dbReference type="ChEBI" id="CHEBI:18420"/>
    </cofactor>
</comment>
<accession>A0A4Y4CSI8</accession>
<dbReference type="OrthoDB" id="9791656at2"/>
<dbReference type="Pfam" id="PF00293">
    <property type="entry name" value="NUDIX"/>
    <property type="match status" value="1"/>
</dbReference>
<reference evidence="9 10" key="1">
    <citation type="submission" date="2019-06" db="EMBL/GenBank/DDBJ databases">
        <title>Whole genome shotgun sequence of Zoogloea ramigera NBRC 15342.</title>
        <authorList>
            <person name="Hosoyama A."/>
            <person name="Uohara A."/>
            <person name="Ohji S."/>
            <person name="Ichikawa N."/>
        </authorList>
    </citation>
    <scope>NUCLEOTIDE SEQUENCE [LARGE SCALE GENOMIC DNA]</scope>
    <source>
        <strain evidence="9 10">NBRC 15342</strain>
    </source>
</reference>
<keyword evidence="10" id="KW-1185">Reference proteome</keyword>
<dbReference type="PANTHER" id="PTHR42904:SF6">
    <property type="entry name" value="NAD-CAPPED RNA HYDROLASE NUDT12"/>
    <property type="match status" value="1"/>
</dbReference>
<evidence type="ECO:0000259" key="8">
    <source>
        <dbReference type="PROSITE" id="PS51462"/>
    </source>
</evidence>
<sequence length="181" mass="20216">MSSWRFCPQCGSPLEWGEMAGAERQLCFAPGCGFVRWDNPLPVVAAVIECVDRDGAILLARNHAWPDKMFALVTGFLERGETPEAAVAREVMEEVALEAVSVKLLGAYPFARKNEIIIGYHVQARGEIRLNEELAEYRLVRPEQLRPWPQATGLAVRDWMLARGMVVPEIAEGNLFVHADI</sequence>
<dbReference type="AlphaFoldDB" id="A0A4Y4CSI8"/>
<dbReference type="GO" id="GO:0046872">
    <property type="term" value="F:metal ion binding"/>
    <property type="evidence" value="ECO:0007669"/>
    <property type="project" value="UniProtKB-KW"/>
</dbReference>
<feature type="domain" description="Nudix hydrolase" evidence="8">
    <location>
        <begin position="40"/>
        <end position="162"/>
    </location>
</feature>
<dbReference type="GO" id="GO:0006742">
    <property type="term" value="P:NADP+ catabolic process"/>
    <property type="evidence" value="ECO:0007669"/>
    <property type="project" value="TreeGrafter"/>
</dbReference>
<comment type="catalytic activity">
    <reaction evidence="7">
        <text>a 5'-end NAD(+)-phospho-ribonucleoside in mRNA + H2O = a 5'-end phospho-adenosine-phospho-ribonucleoside in mRNA + beta-nicotinamide D-ribonucleotide + 2 H(+)</text>
        <dbReference type="Rhea" id="RHEA:60876"/>
        <dbReference type="Rhea" id="RHEA-COMP:15698"/>
        <dbReference type="Rhea" id="RHEA-COMP:15719"/>
        <dbReference type="ChEBI" id="CHEBI:14649"/>
        <dbReference type="ChEBI" id="CHEBI:15377"/>
        <dbReference type="ChEBI" id="CHEBI:15378"/>
        <dbReference type="ChEBI" id="CHEBI:144029"/>
        <dbReference type="ChEBI" id="CHEBI:144051"/>
    </reaction>
    <physiologicalReaction direction="left-to-right" evidence="7">
        <dbReference type="Rhea" id="RHEA:60877"/>
    </physiologicalReaction>
</comment>
<dbReference type="GO" id="GO:0005829">
    <property type="term" value="C:cytosol"/>
    <property type="evidence" value="ECO:0007669"/>
    <property type="project" value="TreeGrafter"/>
</dbReference>
<dbReference type="InterPro" id="IPR000086">
    <property type="entry name" value="NUDIX_hydrolase_dom"/>
</dbReference>
<dbReference type="EMBL" id="BJNV01000030">
    <property type="protein sequence ID" value="GEC95905.1"/>
    <property type="molecule type" value="Genomic_DNA"/>
</dbReference>
<keyword evidence="6" id="KW-0460">Magnesium</keyword>
<comment type="cofactor">
    <cofactor evidence="2">
        <name>Zn(2+)</name>
        <dbReference type="ChEBI" id="CHEBI:29105"/>
    </cofactor>
</comment>
<dbReference type="GO" id="GO:0019677">
    <property type="term" value="P:NAD+ catabolic process"/>
    <property type="evidence" value="ECO:0007669"/>
    <property type="project" value="TreeGrafter"/>
</dbReference>
<evidence type="ECO:0000256" key="5">
    <source>
        <dbReference type="ARBA" id="ARBA00022801"/>
    </source>
</evidence>
<evidence type="ECO:0000256" key="2">
    <source>
        <dbReference type="ARBA" id="ARBA00001947"/>
    </source>
</evidence>
<gene>
    <name evidence="9" type="ORF">ZRA01_19780</name>
</gene>
<evidence type="ECO:0000313" key="9">
    <source>
        <dbReference type="EMBL" id="GEC95905.1"/>
    </source>
</evidence>
<comment type="similarity">
    <text evidence="3">Belongs to the Nudix hydrolase family. NudC subfamily.</text>
</comment>
<dbReference type="SUPFAM" id="SSF55811">
    <property type="entry name" value="Nudix"/>
    <property type="match status" value="1"/>
</dbReference>
<dbReference type="InterPro" id="IPR050241">
    <property type="entry name" value="NAD-cap_RNA_hydrolase_NudC"/>
</dbReference>
<comment type="caution">
    <text evidence="9">The sequence shown here is derived from an EMBL/GenBank/DDBJ whole genome shotgun (WGS) entry which is preliminary data.</text>
</comment>
<evidence type="ECO:0000256" key="1">
    <source>
        <dbReference type="ARBA" id="ARBA00001946"/>
    </source>
</evidence>
<proteinExistence type="inferred from homology"/>
<evidence type="ECO:0000256" key="7">
    <source>
        <dbReference type="ARBA" id="ARBA00023679"/>
    </source>
</evidence>
<keyword evidence="4" id="KW-0479">Metal-binding</keyword>
<protein>
    <submittedName>
        <fullName evidence="9">Phosphatase</fullName>
    </submittedName>
</protein>
<evidence type="ECO:0000313" key="10">
    <source>
        <dbReference type="Proteomes" id="UP000318422"/>
    </source>
</evidence>